<keyword evidence="1" id="KW-1133">Transmembrane helix</keyword>
<evidence type="ECO:0000313" key="3">
    <source>
        <dbReference type="Proteomes" id="UP000533598"/>
    </source>
</evidence>
<gene>
    <name evidence="2" type="ORF">HNR67_005050</name>
</gene>
<dbReference type="Proteomes" id="UP000533598">
    <property type="component" value="Unassembled WGS sequence"/>
</dbReference>
<sequence length="38" mass="3956">MTEPRPTRAISEDWLSVLIGLALLALALTGVIPAGLVP</sequence>
<evidence type="ECO:0000256" key="1">
    <source>
        <dbReference type="SAM" id="Phobius"/>
    </source>
</evidence>
<evidence type="ECO:0000313" key="2">
    <source>
        <dbReference type="EMBL" id="MBB4678932.1"/>
    </source>
</evidence>
<keyword evidence="1" id="KW-0812">Transmembrane</keyword>
<name>A0A7W7CDA4_9PSEU</name>
<protein>
    <submittedName>
        <fullName evidence="2">Uncharacterized protein</fullName>
    </submittedName>
</protein>
<proteinExistence type="predicted"/>
<organism evidence="2 3">
    <name type="scientific">Crossiella cryophila</name>
    <dbReference type="NCBI Taxonomy" id="43355"/>
    <lineage>
        <taxon>Bacteria</taxon>
        <taxon>Bacillati</taxon>
        <taxon>Actinomycetota</taxon>
        <taxon>Actinomycetes</taxon>
        <taxon>Pseudonocardiales</taxon>
        <taxon>Pseudonocardiaceae</taxon>
        <taxon>Crossiella</taxon>
    </lineage>
</organism>
<dbReference type="AlphaFoldDB" id="A0A7W7CDA4"/>
<dbReference type="EMBL" id="JACHMH010000001">
    <property type="protein sequence ID" value="MBB4678932.1"/>
    <property type="molecule type" value="Genomic_DNA"/>
</dbReference>
<feature type="transmembrane region" description="Helical" evidence="1">
    <location>
        <begin position="14"/>
        <end position="37"/>
    </location>
</feature>
<accession>A0A7W7CDA4</accession>
<keyword evidence="1" id="KW-0472">Membrane</keyword>
<reference evidence="2 3" key="1">
    <citation type="submission" date="2020-08" db="EMBL/GenBank/DDBJ databases">
        <title>Sequencing the genomes of 1000 actinobacteria strains.</title>
        <authorList>
            <person name="Klenk H.-P."/>
        </authorList>
    </citation>
    <scope>NUCLEOTIDE SEQUENCE [LARGE SCALE GENOMIC DNA]</scope>
    <source>
        <strain evidence="2 3">DSM 44230</strain>
    </source>
</reference>
<keyword evidence="3" id="KW-1185">Reference proteome</keyword>
<comment type="caution">
    <text evidence="2">The sequence shown here is derived from an EMBL/GenBank/DDBJ whole genome shotgun (WGS) entry which is preliminary data.</text>
</comment>